<evidence type="ECO:0000256" key="6">
    <source>
        <dbReference type="ARBA" id="ARBA00022989"/>
    </source>
</evidence>
<dbReference type="GeneTree" id="ENSGT00940000160301"/>
<dbReference type="InterPro" id="IPR052454">
    <property type="entry name" value="TMX_domain-containing"/>
</dbReference>
<evidence type="ECO:0000256" key="1">
    <source>
        <dbReference type="ARBA" id="ARBA00004389"/>
    </source>
</evidence>
<evidence type="ECO:0000256" key="3">
    <source>
        <dbReference type="ARBA" id="ARBA00022729"/>
    </source>
</evidence>
<dbReference type="OMA" id="GWIRHIH"/>
<dbReference type="PANTHER" id="PTHR46107:SF1">
    <property type="entry name" value="THIOREDOXIN-RELATED TRANSMEMBRANE PROTEIN 4"/>
    <property type="match status" value="1"/>
</dbReference>
<keyword evidence="8" id="KW-0676">Redox-active center</keyword>
<keyword evidence="10" id="KW-0472">Membrane</keyword>
<reference evidence="11" key="3">
    <citation type="submission" date="2025-09" db="UniProtKB">
        <authorList>
            <consortium name="Ensembl"/>
        </authorList>
    </citation>
    <scope>IDENTIFICATION</scope>
</reference>
<evidence type="ECO:0008006" key="13">
    <source>
        <dbReference type="Google" id="ProtNLM"/>
    </source>
</evidence>
<evidence type="ECO:0000313" key="11">
    <source>
        <dbReference type="Ensembl" id="ENSMODP00000004964.3"/>
    </source>
</evidence>
<keyword evidence="5" id="KW-0249">Electron transport</keyword>
<comment type="subcellular location">
    <subcellularLocation>
        <location evidence="1">Endoplasmic reticulum membrane</location>
        <topology evidence="1">Single-pass membrane protein</topology>
    </subcellularLocation>
</comment>
<keyword evidence="6 10" id="KW-1133">Transmembrane helix</keyword>
<reference evidence="11 12" key="1">
    <citation type="journal article" date="2007" name="Nature">
        <title>Genome of the marsupial Monodelphis domestica reveals innovation in non-coding sequences.</title>
        <authorList>
            <person name="Mikkelsen T.S."/>
            <person name="Wakefield M.J."/>
            <person name="Aken B."/>
            <person name="Amemiya C.T."/>
            <person name="Chang J.L."/>
            <person name="Duke S."/>
            <person name="Garber M."/>
            <person name="Gentles A.J."/>
            <person name="Goodstadt L."/>
            <person name="Heger A."/>
            <person name="Jurka J."/>
            <person name="Kamal M."/>
            <person name="Mauceli E."/>
            <person name="Searle S.M."/>
            <person name="Sharpe T."/>
            <person name="Baker M.L."/>
            <person name="Batzer M.A."/>
            <person name="Benos P.V."/>
            <person name="Belov K."/>
            <person name="Clamp M."/>
            <person name="Cook A."/>
            <person name="Cuff J."/>
            <person name="Das R."/>
            <person name="Davidow L."/>
            <person name="Deakin J.E."/>
            <person name="Fazzari M.J."/>
            <person name="Glass J.L."/>
            <person name="Grabherr M."/>
            <person name="Greally J.M."/>
            <person name="Gu W."/>
            <person name="Hore T.A."/>
            <person name="Huttley G.A."/>
            <person name="Kleber M."/>
            <person name="Jirtle R.L."/>
            <person name="Koina E."/>
            <person name="Lee J.T."/>
            <person name="Mahony S."/>
            <person name="Marra M.A."/>
            <person name="Miller R.D."/>
            <person name="Nicholls R.D."/>
            <person name="Oda M."/>
            <person name="Papenfuss A.T."/>
            <person name="Parra Z.E."/>
            <person name="Pollock D.D."/>
            <person name="Ray D.A."/>
            <person name="Schein J.E."/>
            <person name="Speed T.P."/>
            <person name="Thompson K."/>
            <person name="VandeBerg J.L."/>
            <person name="Wade C.M."/>
            <person name="Walker J.A."/>
            <person name="Waters P.D."/>
            <person name="Webber C."/>
            <person name="Weidman J.R."/>
            <person name="Xie X."/>
            <person name="Zody M.C."/>
            <person name="Baldwin J."/>
            <person name="Abdouelleil A."/>
            <person name="Abdulkadir J."/>
            <person name="Abebe A."/>
            <person name="Abera B."/>
            <person name="Abreu J."/>
            <person name="Acer S.C."/>
            <person name="Aftuck L."/>
            <person name="Alexander A."/>
            <person name="An P."/>
            <person name="Anderson E."/>
            <person name="Anderson S."/>
            <person name="Arachi H."/>
            <person name="Azer M."/>
            <person name="Bachantsang P."/>
            <person name="Barry A."/>
            <person name="Bayul T."/>
            <person name="Berlin A."/>
            <person name="Bessette D."/>
            <person name="Bloom T."/>
            <person name="Bloom T."/>
            <person name="Boguslavskiy L."/>
            <person name="Bonnet C."/>
            <person name="Boukhgalter B."/>
            <person name="Bourzgui I."/>
            <person name="Brown A."/>
            <person name="Cahill P."/>
            <person name="Channer S."/>
            <person name="Cheshatsang Y."/>
            <person name="Chuda L."/>
            <person name="Citroen M."/>
            <person name="Collymore A."/>
            <person name="Cooke P."/>
            <person name="Costello M."/>
            <person name="D'Aco K."/>
            <person name="Daza R."/>
            <person name="De Haan G."/>
            <person name="DeGray S."/>
            <person name="DeMaso C."/>
            <person name="Dhargay N."/>
            <person name="Dooley K."/>
            <person name="Dooley E."/>
            <person name="Doricent M."/>
            <person name="Dorje P."/>
            <person name="Dorjee K."/>
            <person name="Dupes A."/>
            <person name="Elong R."/>
            <person name="Falk J."/>
            <person name="Farina A."/>
            <person name="Faro S."/>
            <person name="Ferguson D."/>
            <person name="Fisher S."/>
            <person name="Foley C.D."/>
            <person name="Franke A."/>
            <person name="Friedrich D."/>
            <person name="Gadbois L."/>
            <person name="Gearin G."/>
            <person name="Gearin C.R."/>
            <person name="Giannoukos G."/>
            <person name="Goode T."/>
            <person name="Graham J."/>
            <person name="Grandbois E."/>
            <person name="Grewal S."/>
            <person name="Gyaltsen K."/>
            <person name="Hafez N."/>
            <person name="Hagos B."/>
            <person name="Hall J."/>
            <person name="Henson C."/>
            <person name="Hollinger A."/>
            <person name="Honan T."/>
            <person name="Huard M.D."/>
            <person name="Hughes L."/>
            <person name="Hurhula B."/>
            <person name="Husby M.E."/>
            <person name="Kamat A."/>
            <person name="Kanga B."/>
            <person name="Kashin S."/>
            <person name="Khazanovich D."/>
            <person name="Kisner P."/>
            <person name="Lance K."/>
            <person name="Lara M."/>
            <person name="Lee W."/>
            <person name="Lennon N."/>
            <person name="Letendre F."/>
            <person name="LeVine R."/>
            <person name="Lipovsky A."/>
            <person name="Liu X."/>
            <person name="Liu J."/>
            <person name="Liu S."/>
            <person name="Lokyitsang T."/>
            <person name="Lokyitsang Y."/>
            <person name="Lubonja R."/>
            <person name="Lui A."/>
            <person name="MacDonald P."/>
            <person name="Magnisalis V."/>
            <person name="Maru K."/>
            <person name="Matthews C."/>
            <person name="McCusker W."/>
            <person name="McDonough S."/>
            <person name="Mehta T."/>
            <person name="Meldrim J."/>
            <person name="Meneus L."/>
            <person name="Mihai O."/>
            <person name="Mihalev A."/>
            <person name="Mihova T."/>
            <person name="Mittelman R."/>
            <person name="Mlenga V."/>
            <person name="Montmayeur A."/>
            <person name="Mulrain L."/>
            <person name="Navidi A."/>
            <person name="Naylor J."/>
            <person name="Negash T."/>
            <person name="Nguyen T."/>
            <person name="Nguyen N."/>
            <person name="Nicol R."/>
            <person name="Norbu C."/>
            <person name="Norbu N."/>
            <person name="Novod N."/>
            <person name="O'Neill B."/>
            <person name="Osman S."/>
            <person name="Markiewicz E."/>
            <person name="Oyono O.L."/>
            <person name="Patti C."/>
            <person name="Phunkhang P."/>
            <person name="Pierre F."/>
            <person name="Priest M."/>
            <person name="Raghuraman S."/>
            <person name="Rege F."/>
            <person name="Reyes R."/>
            <person name="Rise C."/>
            <person name="Rogov P."/>
            <person name="Ross K."/>
            <person name="Ryan E."/>
            <person name="Settipalli S."/>
            <person name="Shea T."/>
            <person name="Sherpa N."/>
            <person name="Shi L."/>
            <person name="Shih D."/>
            <person name="Sparrow T."/>
            <person name="Spaulding J."/>
            <person name="Stalker J."/>
            <person name="Stange-Thomann N."/>
            <person name="Stavropoulos S."/>
            <person name="Stone C."/>
            <person name="Strader C."/>
            <person name="Tesfaye S."/>
            <person name="Thomson T."/>
            <person name="Thoulutsang Y."/>
            <person name="Thoulutsang D."/>
            <person name="Topham K."/>
            <person name="Topping I."/>
            <person name="Tsamla T."/>
            <person name="Vassiliev H."/>
            <person name="Vo A."/>
            <person name="Wangchuk T."/>
            <person name="Wangdi T."/>
            <person name="Weiand M."/>
            <person name="Wilkinson J."/>
            <person name="Wilson A."/>
            <person name="Yadav S."/>
            <person name="Young G."/>
            <person name="Yu Q."/>
            <person name="Zembek L."/>
            <person name="Zhong D."/>
            <person name="Zimmer A."/>
            <person name="Zwirko Z."/>
            <person name="Jaffe D.B."/>
            <person name="Alvarez P."/>
            <person name="Brockman W."/>
            <person name="Butler J."/>
            <person name="Chin C."/>
            <person name="Gnerre S."/>
            <person name="MacCallum I."/>
            <person name="Graves J.A."/>
            <person name="Ponting C.P."/>
            <person name="Breen M."/>
            <person name="Samollow P.B."/>
            <person name="Lander E.S."/>
            <person name="Lindblad-Toh K."/>
        </authorList>
    </citation>
    <scope>NUCLEOTIDE SEQUENCE [LARGE SCALE GENOMIC DNA]</scope>
</reference>
<dbReference type="STRING" id="13616.ENSMODP00000004964"/>
<feature type="compositionally biased region" description="Basic and acidic residues" evidence="9">
    <location>
        <begin position="205"/>
        <end position="224"/>
    </location>
</feature>
<feature type="compositionally biased region" description="Basic and acidic residues" evidence="9">
    <location>
        <begin position="117"/>
        <end position="131"/>
    </location>
</feature>
<keyword evidence="7" id="KW-1015">Disulfide bond</keyword>
<dbReference type="Bgee" id="ENSMODG00000004035">
    <property type="expression patterns" value="Expressed in skeleton of lower jaw and 20 other cell types or tissues"/>
</dbReference>
<evidence type="ECO:0000256" key="9">
    <source>
        <dbReference type="SAM" id="MobiDB-lite"/>
    </source>
</evidence>
<feature type="region of interest" description="Disordered" evidence="9">
    <location>
        <begin position="117"/>
        <end position="224"/>
    </location>
</feature>
<proteinExistence type="predicted"/>
<feature type="transmembrane region" description="Helical" evidence="10">
    <location>
        <begin position="82"/>
        <end position="106"/>
    </location>
</feature>
<dbReference type="Proteomes" id="UP000002280">
    <property type="component" value="Chromosome 1"/>
</dbReference>
<keyword evidence="3" id="KW-0732">Signal</keyword>
<evidence type="ECO:0000256" key="8">
    <source>
        <dbReference type="ARBA" id="ARBA00023284"/>
    </source>
</evidence>
<dbReference type="InParanoid" id="F7CME4"/>
<reference evidence="11" key="2">
    <citation type="submission" date="2025-08" db="UniProtKB">
        <authorList>
            <consortium name="Ensembl"/>
        </authorList>
    </citation>
    <scope>IDENTIFICATION</scope>
</reference>
<dbReference type="AlphaFoldDB" id="F7CME4"/>
<evidence type="ECO:0000313" key="12">
    <source>
        <dbReference type="Proteomes" id="UP000002280"/>
    </source>
</evidence>
<keyword evidence="12" id="KW-1185">Reference proteome</keyword>
<evidence type="ECO:0000256" key="2">
    <source>
        <dbReference type="ARBA" id="ARBA00022448"/>
    </source>
</evidence>
<keyword evidence="2" id="KW-0813">Transport</keyword>
<evidence type="ECO:0000256" key="4">
    <source>
        <dbReference type="ARBA" id="ARBA00022824"/>
    </source>
</evidence>
<name>F7CME4_MONDO</name>
<sequence>MLIFCHSYSAKDGIFRRYRGPGISKDLQDYIFQKKWKAVEPVAGWKSPSSITMSGMAGLFSLSGWIRQLHSYFTGTLGIPVWGSYFIFVLATLIIGLVLGLILVLLADCLCPPKPKDGKDQFAEPIEKERAAPAVEDLGNSEEKKELSDEEDKEDISEGDDKEDFSEKEEEKSNSNDETTEEEDSAADEAPSTEDVGENTEEQQLIDKEAESSVRQRKSHGADD</sequence>
<accession>F7CME4</accession>
<dbReference type="GO" id="GO:0005789">
    <property type="term" value="C:endoplasmic reticulum membrane"/>
    <property type="evidence" value="ECO:0007669"/>
    <property type="project" value="UniProtKB-SubCell"/>
</dbReference>
<dbReference type="PANTHER" id="PTHR46107">
    <property type="entry name" value="DUMPY: SHORTER THAN WILD-TYPE"/>
    <property type="match status" value="1"/>
</dbReference>
<evidence type="ECO:0000256" key="10">
    <source>
        <dbReference type="SAM" id="Phobius"/>
    </source>
</evidence>
<dbReference type="eggNOG" id="KOG0913">
    <property type="taxonomic scope" value="Eukaryota"/>
</dbReference>
<feature type="compositionally biased region" description="Acidic residues" evidence="9">
    <location>
        <begin position="178"/>
        <end position="201"/>
    </location>
</feature>
<evidence type="ECO:0000256" key="7">
    <source>
        <dbReference type="ARBA" id="ARBA00023157"/>
    </source>
</evidence>
<dbReference type="Ensembl" id="ENSMODT00000005071.3">
    <property type="protein sequence ID" value="ENSMODP00000004964.3"/>
    <property type="gene ID" value="ENSMODG00000004035.3"/>
</dbReference>
<protein>
    <recommendedName>
        <fullName evidence="13">Thioredoxin related transmembrane protein 4</fullName>
    </recommendedName>
</protein>
<dbReference type="HOGENOM" id="CLU_069292_2_1_1"/>
<keyword evidence="4" id="KW-0256">Endoplasmic reticulum</keyword>
<feature type="compositionally biased region" description="Acidic residues" evidence="9">
    <location>
        <begin position="148"/>
        <end position="168"/>
    </location>
</feature>
<keyword evidence="10" id="KW-0812">Transmembrane</keyword>
<evidence type="ECO:0000256" key="5">
    <source>
        <dbReference type="ARBA" id="ARBA00022982"/>
    </source>
</evidence>
<organism evidence="11 12">
    <name type="scientific">Monodelphis domestica</name>
    <name type="common">Gray short-tailed opossum</name>
    <dbReference type="NCBI Taxonomy" id="13616"/>
    <lineage>
        <taxon>Eukaryota</taxon>
        <taxon>Metazoa</taxon>
        <taxon>Chordata</taxon>
        <taxon>Craniata</taxon>
        <taxon>Vertebrata</taxon>
        <taxon>Euteleostomi</taxon>
        <taxon>Mammalia</taxon>
        <taxon>Metatheria</taxon>
        <taxon>Didelphimorphia</taxon>
        <taxon>Didelphidae</taxon>
        <taxon>Monodelphis</taxon>
    </lineage>
</organism>